<dbReference type="InterPro" id="IPR010046">
    <property type="entry name" value="Mopterin_OxRdtse_a_bac"/>
</dbReference>
<evidence type="ECO:0000256" key="1">
    <source>
        <dbReference type="ARBA" id="ARBA00001942"/>
    </source>
</evidence>
<dbReference type="Gene3D" id="3.40.228.10">
    <property type="entry name" value="Dimethylsulfoxide Reductase, domain 2"/>
    <property type="match status" value="1"/>
</dbReference>
<keyword evidence="5" id="KW-0500">Molybdenum</keyword>
<dbReference type="GO" id="GO:0008863">
    <property type="term" value="F:formate dehydrogenase (NAD+) activity"/>
    <property type="evidence" value="ECO:0007669"/>
    <property type="project" value="InterPro"/>
</dbReference>
<dbReference type="PIRSF" id="PIRSF000144">
    <property type="entry name" value="CbbBc"/>
    <property type="match status" value="1"/>
</dbReference>
<keyword evidence="6" id="KW-0479">Metal-binding</keyword>
<name>C5WDL7_9ENTR</name>
<evidence type="ECO:0000256" key="3">
    <source>
        <dbReference type="ARBA" id="ARBA00010312"/>
    </source>
</evidence>
<dbReference type="GO" id="GO:0043546">
    <property type="term" value="F:molybdopterin cofactor binding"/>
    <property type="evidence" value="ECO:0007669"/>
    <property type="project" value="InterPro"/>
</dbReference>
<feature type="domain" description="Molybdopterin dinucleotide-binding" evidence="11">
    <location>
        <begin position="649"/>
        <end position="758"/>
    </location>
</feature>
<dbReference type="SUPFAM" id="SSF53706">
    <property type="entry name" value="Formate dehydrogenase/DMSO reductase, domains 1-3"/>
    <property type="match status" value="1"/>
</dbReference>
<comment type="cofactor">
    <cofactor evidence="2">
        <name>[4Fe-4S] cluster</name>
        <dbReference type="ChEBI" id="CHEBI:49883"/>
    </cofactor>
</comment>
<reference evidence="12 13" key="1">
    <citation type="journal article" date="2011" name="Genome Biol. Evol.">
        <title>Reductive evolution of bacterial genome in insect gut environment.</title>
        <authorList>
            <person name="Nikoh N."/>
            <person name="Hosokawa T."/>
            <person name="Ohshima K."/>
            <person name="Hattori M."/>
            <person name="Fukatsu T."/>
        </authorList>
    </citation>
    <scope>NUCLEOTIDE SEQUENCE [LARGE SCALE GENOMIC DNA]</scope>
    <source>
        <strain evidence="12 13">Mpkobe</strain>
    </source>
</reference>
<dbReference type="GO" id="GO:0030151">
    <property type="term" value="F:molybdenum ion binding"/>
    <property type="evidence" value="ECO:0007669"/>
    <property type="project" value="InterPro"/>
</dbReference>
<comment type="similarity">
    <text evidence="3">Belongs to the prokaryotic molybdopterin-containing oxidoreductase family.</text>
</comment>
<dbReference type="SUPFAM" id="SSF50692">
    <property type="entry name" value="ADC-like"/>
    <property type="match status" value="1"/>
</dbReference>
<evidence type="ECO:0000259" key="10">
    <source>
        <dbReference type="Pfam" id="PF00384"/>
    </source>
</evidence>
<dbReference type="Proteomes" id="UP000061704">
    <property type="component" value="Chromosome"/>
</dbReference>
<dbReference type="GO" id="GO:0051539">
    <property type="term" value="F:4 iron, 4 sulfur cluster binding"/>
    <property type="evidence" value="ECO:0007669"/>
    <property type="project" value="UniProtKB-KW"/>
</dbReference>
<comment type="cofactor">
    <cofactor evidence="1">
        <name>Mo-bis(molybdopterin guanine dinucleotide)</name>
        <dbReference type="ChEBI" id="CHEBI:60539"/>
    </cofactor>
</comment>
<keyword evidence="13" id="KW-1185">Reference proteome</keyword>
<evidence type="ECO:0000256" key="4">
    <source>
        <dbReference type="ARBA" id="ARBA00022485"/>
    </source>
</evidence>
<dbReference type="KEGG" id="icp:ICMP_584"/>
<evidence type="ECO:0000313" key="13">
    <source>
        <dbReference type="Proteomes" id="UP000061704"/>
    </source>
</evidence>
<dbReference type="STRING" id="476281.ICMP_584"/>
<dbReference type="GO" id="GO:0045333">
    <property type="term" value="P:cellular respiration"/>
    <property type="evidence" value="ECO:0007669"/>
    <property type="project" value="UniProtKB-ARBA"/>
</dbReference>
<dbReference type="InterPro" id="IPR041953">
    <property type="entry name" value="YdeP_MopB"/>
</dbReference>
<dbReference type="Pfam" id="PF01568">
    <property type="entry name" value="Molydop_binding"/>
    <property type="match status" value="1"/>
</dbReference>
<dbReference type="GO" id="GO:0016020">
    <property type="term" value="C:membrane"/>
    <property type="evidence" value="ECO:0007669"/>
    <property type="project" value="TreeGrafter"/>
</dbReference>
<feature type="domain" description="Molybdopterin oxidoreductase" evidence="10">
    <location>
        <begin position="114"/>
        <end position="496"/>
    </location>
</feature>
<dbReference type="CDD" id="cd02767">
    <property type="entry name" value="MopB_ydeP"/>
    <property type="match status" value="1"/>
</dbReference>
<dbReference type="PANTHER" id="PTHR43105:SF4">
    <property type="entry name" value="PROTEIN YDEP"/>
    <property type="match status" value="1"/>
</dbReference>
<dbReference type="InterPro" id="IPR037951">
    <property type="entry name" value="MopB_CT_YdeP"/>
</dbReference>
<dbReference type="GO" id="GO:1990204">
    <property type="term" value="C:oxidoreductase complex"/>
    <property type="evidence" value="ECO:0007669"/>
    <property type="project" value="UniProtKB-ARBA"/>
</dbReference>
<dbReference type="AlphaFoldDB" id="C5WDL7"/>
<dbReference type="Gene3D" id="3.40.50.740">
    <property type="match status" value="1"/>
</dbReference>
<dbReference type="InterPro" id="IPR006657">
    <property type="entry name" value="MoPterin_dinucl-bd_dom"/>
</dbReference>
<gene>
    <name evidence="12" type="primary">ydeP</name>
    <name evidence="12" type="ORF">ICMP_584</name>
</gene>
<evidence type="ECO:0000256" key="9">
    <source>
        <dbReference type="ARBA" id="ARBA00023014"/>
    </source>
</evidence>
<keyword evidence="4" id="KW-0004">4Fe-4S</keyword>
<protein>
    <submittedName>
        <fullName evidence="12">Predicted oxidoreductase</fullName>
    </submittedName>
</protein>
<evidence type="ECO:0000313" key="12">
    <source>
        <dbReference type="EMBL" id="BAH83423.1"/>
    </source>
</evidence>
<keyword evidence="9" id="KW-0411">Iron-sulfur</keyword>
<accession>C5WDL7</accession>
<dbReference type="InterPro" id="IPR050123">
    <property type="entry name" value="Prok_molybdopt-oxidoreductase"/>
</dbReference>
<evidence type="ECO:0000256" key="5">
    <source>
        <dbReference type="ARBA" id="ARBA00022505"/>
    </source>
</evidence>
<keyword evidence="8" id="KW-0408">Iron</keyword>
<evidence type="ECO:0000259" key="11">
    <source>
        <dbReference type="Pfam" id="PF01568"/>
    </source>
</evidence>
<dbReference type="InterPro" id="IPR006656">
    <property type="entry name" value="Mopterin_OxRdtase"/>
</dbReference>
<dbReference type="InterPro" id="IPR009010">
    <property type="entry name" value="Asp_de-COase-like_dom_sf"/>
</dbReference>
<organism evidence="12 13">
    <name type="scientific">Candidatus Ishikawaella capsulata Mpkobe</name>
    <dbReference type="NCBI Taxonomy" id="476281"/>
    <lineage>
        <taxon>Bacteria</taxon>
        <taxon>Pseudomonadati</taxon>
        <taxon>Pseudomonadota</taxon>
        <taxon>Gammaproteobacteria</taxon>
        <taxon>Enterobacterales</taxon>
        <taxon>Enterobacteriaceae</taxon>
        <taxon>Candidatus Ishikawella</taxon>
    </lineage>
</organism>
<dbReference type="PANTHER" id="PTHR43105">
    <property type="entry name" value="RESPIRATORY NITRATE REDUCTASE"/>
    <property type="match status" value="1"/>
</dbReference>
<dbReference type="HOGENOM" id="CLU_000422_16_1_6"/>
<evidence type="ECO:0000256" key="8">
    <source>
        <dbReference type="ARBA" id="ARBA00023004"/>
    </source>
</evidence>
<dbReference type="NCBIfam" id="TIGR01701">
    <property type="entry name" value="Fdhalpha-like"/>
    <property type="match status" value="1"/>
</dbReference>
<sequence>MLKNSNKNVGISSYHNPAGGLDALTAAAKAMHDQKIIIRDIISLFKINQPKGFDCPGCAWPDSHPTSSFEFCENGIKAVSWEATSKRATPEFFAKNTIKELWQWSSFRLENEGRLTHPMKYDIVTDTYKKITWEKAIFEIASKLNQYSNPDSVEFYASGRTSNEAAFLWQLFAREYGTNNFPDCSNMCHEPTSVGLPPSIGVGKGTITLEDFNHCDLVICIGHNPGTNHPRMLGTLRQVSKRGAIILAINPLKERGLESFASPKHPIEMLSLNYTLLASKYYKIRIGGDAALLKGIMKCLISMHDQSVNTGKANVINEKFINQHTKGFKELKTDLEKTSWKTLEDISGLKYKDIEEITHIYAASKRTIICYGMGITQHRNGTYNIQQIVNLLLLGGNIGKKGAGICPLRGHSNVQGNRTVGITEKPSKEFLKKLETIFKFKPPYKHGHGVVDAIKSMITGQSKALLCLGGNLAEAMSDQLLTFQAIRKLDLVVHIATKLNRSHLVLGKDNYLLPVLGRTEIDIQASGEQKITVEDSMSMVHSSQGVLKQASTWLKSEPAVIASLAKTTLLNTKINWDQMVNNYNVIRNFIEAVFPAFKDFNTRIQTAGGFCLYNSAANRIWLTPSGKANFIVMPNANLEELSILTKDNLLLTTIRSHDQYNTTIYGLNDRYRGISGRRDILFISWEEAKKQGVYAGDKVNIIALDSKGARTVRRMDNLIIVIYNMIAGCVATYYPEANIMISLEDYDKVSKTPAYKSIPIVMEKCK</sequence>
<evidence type="ECO:0000256" key="2">
    <source>
        <dbReference type="ARBA" id="ARBA00001966"/>
    </source>
</evidence>
<dbReference type="Pfam" id="PF00384">
    <property type="entry name" value="Molybdopterin"/>
    <property type="match status" value="1"/>
</dbReference>
<dbReference type="CDD" id="cd02787">
    <property type="entry name" value="MopB_CT_ydeP"/>
    <property type="match status" value="1"/>
</dbReference>
<proteinExistence type="inferred from homology"/>
<evidence type="ECO:0000256" key="6">
    <source>
        <dbReference type="ARBA" id="ARBA00022723"/>
    </source>
</evidence>
<dbReference type="EMBL" id="AP010872">
    <property type="protein sequence ID" value="BAH83423.1"/>
    <property type="molecule type" value="Genomic_DNA"/>
</dbReference>
<keyword evidence="7" id="KW-0560">Oxidoreductase</keyword>
<evidence type="ECO:0000256" key="7">
    <source>
        <dbReference type="ARBA" id="ARBA00023002"/>
    </source>
</evidence>